<keyword evidence="3" id="KW-1185">Reference proteome</keyword>
<gene>
    <name evidence="2" type="ORF">HD597_011336</name>
</gene>
<dbReference type="Proteomes" id="UP001139648">
    <property type="component" value="Unassembled WGS sequence"/>
</dbReference>
<sequence length="135" mass="15083">MTRSTIGPLPLHPTVRLTHLTRAHTAALVTAAAEAGERAFVNGGRWAVTTPEYSYIGGHLTTANFVFGEAWESPVQWLDRHIDRYPPGTRVGRLLRTVRQRLLDHHADRVVSWRGGPQLDPATEDGYQAEQADYE</sequence>
<accession>A0A9X2KBT4</accession>
<comment type="caution">
    <text evidence="2">The sequence shown here is derived from an EMBL/GenBank/DDBJ whole genome shotgun (WGS) entry which is preliminary data.</text>
</comment>
<evidence type="ECO:0000256" key="1">
    <source>
        <dbReference type="SAM" id="MobiDB-lite"/>
    </source>
</evidence>
<evidence type="ECO:0000313" key="3">
    <source>
        <dbReference type="Proteomes" id="UP001139648"/>
    </source>
</evidence>
<dbReference type="AlphaFoldDB" id="A0A9X2KBT4"/>
<reference evidence="2" key="1">
    <citation type="submission" date="2022-06" db="EMBL/GenBank/DDBJ databases">
        <title>Sequencing the genomes of 1000 actinobacteria strains.</title>
        <authorList>
            <person name="Klenk H.-P."/>
        </authorList>
    </citation>
    <scope>NUCLEOTIDE SEQUENCE</scope>
    <source>
        <strain evidence="2">DSM 46694</strain>
    </source>
</reference>
<dbReference type="EMBL" id="JAMZEB010000002">
    <property type="protein sequence ID" value="MCP2364316.1"/>
    <property type="molecule type" value="Genomic_DNA"/>
</dbReference>
<evidence type="ECO:0000313" key="2">
    <source>
        <dbReference type="EMBL" id="MCP2364316.1"/>
    </source>
</evidence>
<organism evidence="2 3">
    <name type="scientific">Nonomuraea thailandensis</name>
    <dbReference type="NCBI Taxonomy" id="1188745"/>
    <lineage>
        <taxon>Bacteria</taxon>
        <taxon>Bacillati</taxon>
        <taxon>Actinomycetota</taxon>
        <taxon>Actinomycetes</taxon>
        <taxon>Streptosporangiales</taxon>
        <taxon>Streptosporangiaceae</taxon>
        <taxon>Nonomuraea</taxon>
    </lineage>
</organism>
<feature type="region of interest" description="Disordered" evidence="1">
    <location>
        <begin position="114"/>
        <end position="135"/>
    </location>
</feature>
<name>A0A9X2KBT4_9ACTN</name>
<proteinExistence type="predicted"/>
<dbReference type="RefSeq" id="WP_253756666.1">
    <property type="nucleotide sequence ID" value="NZ_BAABKA010000012.1"/>
</dbReference>
<protein>
    <submittedName>
        <fullName evidence="2">Uncharacterized protein</fullName>
    </submittedName>
</protein>